<keyword evidence="3" id="KW-0233">DNA recombination</keyword>
<comment type="caution">
    <text evidence="5">The sequence shown here is derived from an EMBL/GenBank/DDBJ whole genome shotgun (WGS) entry which is preliminary data.</text>
</comment>
<dbReference type="Pfam" id="PF13102">
    <property type="entry name" value="Phage_int_SAM_5"/>
    <property type="match status" value="1"/>
</dbReference>
<evidence type="ECO:0000256" key="2">
    <source>
        <dbReference type="ARBA" id="ARBA00023125"/>
    </source>
</evidence>
<proteinExistence type="inferred from homology"/>
<dbReference type="GO" id="GO:0015074">
    <property type="term" value="P:DNA integration"/>
    <property type="evidence" value="ECO:0007669"/>
    <property type="project" value="InterPro"/>
</dbReference>
<dbReference type="SUPFAM" id="SSF56349">
    <property type="entry name" value="DNA breaking-rejoining enzymes"/>
    <property type="match status" value="1"/>
</dbReference>
<evidence type="ECO:0000256" key="3">
    <source>
        <dbReference type="ARBA" id="ARBA00023172"/>
    </source>
</evidence>
<dbReference type="InterPro" id="IPR050090">
    <property type="entry name" value="Tyrosine_recombinase_XerCD"/>
</dbReference>
<organism evidence="5">
    <name type="scientific">marine sediment metagenome</name>
    <dbReference type="NCBI Taxonomy" id="412755"/>
    <lineage>
        <taxon>unclassified sequences</taxon>
        <taxon>metagenomes</taxon>
        <taxon>ecological metagenomes</taxon>
    </lineage>
</organism>
<feature type="domain" description="Tyr recombinase" evidence="4">
    <location>
        <begin position="101"/>
        <end position="161"/>
    </location>
</feature>
<feature type="non-terminal residue" evidence="5">
    <location>
        <position position="1"/>
    </location>
</feature>
<dbReference type="Gene3D" id="1.10.150.130">
    <property type="match status" value="1"/>
</dbReference>
<dbReference type="AlphaFoldDB" id="X1L2C6"/>
<name>X1L2C6_9ZZZZ</name>
<evidence type="ECO:0000256" key="1">
    <source>
        <dbReference type="ARBA" id="ARBA00008857"/>
    </source>
</evidence>
<dbReference type="InterPro" id="IPR013762">
    <property type="entry name" value="Integrase-like_cat_sf"/>
</dbReference>
<dbReference type="EMBL" id="BARV01013237">
    <property type="protein sequence ID" value="GAI13123.1"/>
    <property type="molecule type" value="Genomic_DNA"/>
</dbReference>
<dbReference type="Pfam" id="PF00589">
    <property type="entry name" value="Phage_integrase"/>
    <property type="match status" value="1"/>
</dbReference>
<dbReference type="GO" id="GO:0006310">
    <property type="term" value="P:DNA recombination"/>
    <property type="evidence" value="ECO:0007669"/>
    <property type="project" value="UniProtKB-KW"/>
</dbReference>
<comment type="similarity">
    <text evidence="1">Belongs to the 'phage' integrase family.</text>
</comment>
<gene>
    <name evidence="5" type="ORF">S06H3_24041</name>
</gene>
<dbReference type="InterPro" id="IPR025269">
    <property type="entry name" value="SAM-like_dom"/>
</dbReference>
<feature type="non-terminal residue" evidence="5">
    <location>
        <position position="161"/>
    </location>
</feature>
<dbReference type="PANTHER" id="PTHR30349:SF64">
    <property type="entry name" value="PROPHAGE INTEGRASE INTD-RELATED"/>
    <property type="match status" value="1"/>
</dbReference>
<dbReference type="PANTHER" id="PTHR30349">
    <property type="entry name" value="PHAGE INTEGRASE-RELATED"/>
    <property type="match status" value="1"/>
</dbReference>
<sequence length="161" mass="19141">IKFEKMAELYLENYSKPNKKSSRRDVTSINNLKPFFIGKYLHEITPLDMEKYKRGRQGQVSNATVNREVACLKHIFTKAIEWGIVKKNPGKKVKLLRERNTRLRYLDEKEIRRLHDACAEHLKPIVIVALNTGMWKEEILNLKWKDLDFRNKIIYILDTKN</sequence>
<accession>X1L2C6</accession>
<dbReference type="InterPro" id="IPR010998">
    <property type="entry name" value="Integrase_recombinase_N"/>
</dbReference>
<protein>
    <recommendedName>
        <fullName evidence="4">Tyr recombinase domain-containing protein</fullName>
    </recommendedName>
</protein>
<dbReference type="InterPro" id="IPR002104">
    <property type="entry name" value="Integrase_catalytic"/>
</dbReference>
<reference evidence="5" key="1">
    <citation type="journal article" date="2014" name="Front. Microbiol.">
        <title>High frequency of phylogenetically diverse reductive dehalogenase-homologous genes in deep subseafloor sedimentary metagenomes.</title>
        <authorList>
            <person name="Kawai M."/>
            <person name="Futagami T."/>
            <person name="Toyoda A."/>
            <person name="Takaki Y."/>
            <person name="Nishi S."/>
            <person name="Hori S."/>
            <person name="Arai W."/>
            <person name="Tsubouchi T."/>
            <person name="Morono Y."/>
            <person name="Uchiyama I."/>
            <person name="Ito T."/>
            <person name="Fujiyama A."/>
            <person name="Inagaki F."/>
            <person name="Takami H."/>
        </authorList>
    </citation>
    <scope>NUCLEOTIDE SEQUENCE</scope>
    <source>
        <strain evidence="5">Expedition CK06-06</strain>
    </source>
</reference>
<keyword evidence="2" id="KW-0238">DNA-binding</keyword>
<dbReference type="GO" id="GO:0003677">
    <property type="term" value="F:DNA binding"/>
    <property type="evidence" value="ECO:0007669"/>
    <property type="project" value="UniProtKB-KW"/>
</dbReference>
<evidence type="ECO:0000313" key="5">
    <source>
        <dbReference type="EMBL" id="GAI13123.1"/>
    </source>
</evidence>
<dbReference type="PROSITE" id="PS51898">
    <property type="entry name" value="TYR_RECOMBINASE"/>
    <property type="match status" value="1"/>
</dbReference>
<dbReference type="InterPro" id="IPR011010">
    <property type="entry name" value="DNA_brk_join_enz"/>
</dbReference>
<dbReference type="Gene3D" id="1.10.443.10">
    <property type="entry name" value="Intergrase catalytic core"/>
    <property type="match status" value="1"/>
</dbReference>
<evidence type="ECO:0000259" key="4">
    <source>
        <dbReference type="PROSITE" id="PS51898"/>
    </source>
</evidence>